<evidence type="ECO:0000256" key="2">
    <source>
        <dbReference type="ARBA" id="ARBA00022655"/>
    </source>
</evidence>
<dbReference type="GO" id="GO:0005829">
    <property type="term" value="C:cytosol"/>
    <property type="evidence" value="ECO:0007669"/>
    <property type="project" value="TreeGrafter"/>
</dbReference>
<dbReference type="EC" id="4.1.1.11" evidence="9"/>
<keyword evidence="5 9" id="KW-0865">Zymogen</keyword>
<evidence type="ECO:0000256" key="6">
    <source>
        <dbReference type="ARBA" id="ARBA00023239"/>
    </source>
</evidence>
<feature type="binding site" evidence="9 11">
    <location>
        <begin position="73"/>
        <end position="75"/>
    </location>
    <ligand>
        <name>substrate</name>
    </ligand>
</feature>
<name>A0A229W0E1_9BIFI</name>
<comment type="catalytic activity">
    <reaction evidence="9">
        <text>L-aspartate + H(+) = beta-alanine + CO2</text>
        <dbReference type="Rhea" id="RHEA:19497"/>
        <dbReference type="ChEBI" id="CHEBI:15378"/>
        <dbReference type="ChEBI" id="CHEBI:16526"/>
        <dbReference type="ChEBI" id="CHEBI:29991"/>
        <dbReference type="ChEBI" id="CHEBI:57966"/>
        <dbReference type="EC" id="4.1.1.11"/>
    </reaction>
</comment>
<evidence type="ECO:0000256" key="9">
    <source>
        <dbReference type="HAMAP-Rule" id="MF_00446"/>
    </source>
</evidence>
<dbReference type="SUPFAM" id="SSF50692">
    <property type="entry name" value="ADC-like"/>
    <property type="match status" value="1"/>
</dbReference>
<evidence type="ECO:0000256" key="12">
    <source>
        <dbReference type="PIRSR" id="PIRSR006246-3"/>
    </source>
</evidence>
<dbReference type="PIRSF" id="PIRSF006246">
    <property type="entry name" value="Asp_decarbox"/>
    <property type="match status" value="1"/>
</dbReference>
<reference evidence="14 15" key="1">
    <citation type="submission" date="2017-05" db="EMBL/GenBank/DDBJ databases">
        <title>Bifidobacterium vansinderenii sp. nov.</title>
        <authorList>
            <person name="Lugli G.A."/>
            <person name="Duranti S."/>
            <person name="Mangifesta M."/>
        </authorList>
    </citation>
    <scope>NUCLEOTIDE SEQUENCE [LARGE SCALE GENOMIC DNA]</scope>
    <source>
        <strain evidence="14 15">Tam10B</strain>
    </source>
</reference>
<comment type="function">
    <text evidence="9">Catalyzes the pyruvoyl-dependent decarboxylation of aspartate to produce beta-alanine.</text>
</comment>
<feature type="binding site" evidence="9 11">
    <location>
        <position position="57"/>
    </location>
    <ligand>
        <name>substrate</name>
    </ligand>
</feature>
<evidence type="ECO:0000256" key="3">
    <source>
        <dbReference type="ARBA" id="ARBA00022793"/>
    </source>
</evidence>
<protein>
    <recommendedName>
        <fullName evidence="9">Aspartate 1-decarboxylase</fullName>
        <ecNumber evidence="9">4.1.1.11</ecNumber>
    </recommendedName>
    <alternativeName>
        <fullName evidence="9">Aspartate alpha-decarboxylase</fullName>
    </alternativeName>
    <component>
        <recommendedName>
            <fullName evidence="9">Aspartate 1-decarboxylase beta chain</fullName>
        </recommendedName>
    </component>
    <component>
        <recommendedName>
            <fullName evidence="9">Aspartate 1-decarboxylase alpha chain</fullName>
        </recommendedName>
    </component>
</protein>
<evidence type="ECO:0000256" key="1">
    <source>
        <dbReference type="ARBA" id="ARBA00022490"/>
    </source>
</evidence>
<evidence type="ECO:0000256" key="8">
    <source>
        <dbReference type="ARBA" id="ARBA00023317"/>
    </source>
</evidence>
<comment type="cofactor">
    <cofactor evidence="9 10">
        <name>pyruvate</name>
        <dbReference type="ChEBI" id="CHEBI:15361"/>
    </cofactor>
    <text evidence="9 10">Binds 1 pyruvoyl group covalently per subunit.</text>
</comment>
<keyword evidence="7 9" id="KW-0704">Schiff base</keyword>
<keyword evidence="4 9" id="KW-0068">Autocatalytic cleavage</keyword>
<evidence type="ECO:0000313" key="15">
    <source>
        <dbReference type="Proteomes" id="UP000215433"/>
    </source>
</evidence>
<dbReference type="PANTHER" id="PTHR21012:SF0">
    <property type="entry name" value="ASPARTATE 1-DECARBOXYLASE"/>
    <property type="match status" value="1"/>
</dbReference>
<dbReference type="Gene3D" id="2.40.40.20">
    <property type="match status" value="1"/>
</dbReference>
<feature type="modified residue" description="Pyruvic acid (Ser)" evidence="9 12">
    <location>
        <position position="25"/>
    </location>
</feature>
<comment type="similarity">
    <text evidence="9">Belongs to the PanD family.</text>
</comment>
<proteinExistence type="inferred from homology"/>
<comment type="PTM">
    <text evidence="9 12">Is synthesized initially as an inactive proenzyme, which is activated by self-cleavage at a specific serine bond to produce a beta-subunit with a hydroxyl group at its C-terminus and an alpha-subunit with a pyruvoyl group at its N-terminus.</text>
</comment>
<sequence>MQLNMLKGKIHRVTVTEARLDYVGSITIDSDLLDAAGILEYEKVAVVNVNNGQRLETYTIAGEPGSGVICLNGAAAHFFDPGDTAIIMCYCQMDAEEAKTHKPKVVFVDEKNHATRVTNYEKHGQIA</sequence>
<dbReference type="Proteomes" id="UP000215433">
    <property type="component" value="Unassembled WGS sequence"/>
</dbReference>
<comment type="subunit">
    <text evidence="9">Heterooctamer of four alpha and four beta subunits.</text>
</comment>
<keyword evidence="8 9" id="KW-0670">Pyruvate</keyword>
<dbReference type="EMBL" id="NEWD01000004">
    <property type="protein sequence ID" value="OXN01349.1"/>
    <property type="molecule type" value="Genomic_DNA"/>
</dbReference>
<dbReference type="GO" id="GO:0006523">
    <property type="term" value="P:alanine biosynthetic process"/>
    <property type="evidence" value="ECO:0007669"/>
    <property type="project" value="InterPro"/>
</dbReference>
<keyword evidence="6 9" id="KW-0456">Lyase</keyword>
<dbReference type="InterPro" id="IPR003190">
    <property type="entry name" value="Asp_decarbox"/>
</dbReference>
<feature type="chain" id="PRO_5011838792" description="Aspartate 1-decarboxylase beta chain" evidence="9 13">
    <location>
        <begin position="1"/>
        <end position="24"/>
    </location>
</feature>
<dbReference type="CDD" id="cd06919">
    <property type="entry name" value="Asp_decarbox"/>
    <property type="match status" value="1"/>
</dbReference>
<evidence type="ECO:0000256" key="11">
    <source>
        <dbReference type="PIRSR" id="PIRSR006246-2"/>
    </source>
</evidence>
<dbReference type="Pfam" id="PF02261">
    <property type="entry name" value="Asp_decarbox"/>
    <property type="match status" value="1"/>
</dbReference>
<dbReference type="RefSeq" id="WP_093959557.1">
    <property type="nucleotide sequence ID" value="NZ_NEWD01000004.1"/>
</dbReference>
<evidence type="ECO:0000256" key="7">
    <source>
        <dbReference type="ARBA" id="ARBA00023270"/>
    </source>
</evidence>
<dbReference type="GO" id="GO:0004068">
    <property type="term" value="F:aspartate 1-decarboxylase activity"/>
    <property type="evidence" value="ECO:0007669"/>
    <property type="project" value="UniProtKB-UniRule"/>
</dbReference>
<organism evidence="14 15">
    <name type="scientific">Bifidobacterium vansinderenii</name>
    <dbReference type="NCBI Taxonomy" id="1984871"/>
    <lineage>
        <taxon>Bacteria</taxon>
        <taxon>Bacillati</taxon>
        <taxon>Actinomycetota</taxon>
        <taxon>Actinomycetes</taxon>
        <taxon>Bifidobacteriales</taxon>
        <taxon>Bifidobacteriaceae</taxon>
        <taxon>Bifidobacterium</taxon>
    </lineage>
</organism>
<dbReference type="HAMAP" id="MF_00446">
    <property type="entry name" value="PanD"/>
    <property type="match status" value="1"/>
</dbReference>
<keyword evidence="1 9" id="KW-0963">Cytoplasm</keyword>
<dbReference type="NCBIfam" id="TIGR00223">
    <property type="entry name" value="panD"/>
    <property type="match status" value="1"/>
</dbReference>
<keyword evidence="15" id="KW-1185">Reference proteome</keyword>
<dbReference type="AlphaFoldDB" id="A0A229W0E1"/>
<feature type="chain" id="PRO_5011838791" description="Aspartate 1-decarboxylase alpha chain" evidence="9 13">
    <location>
        <begin position="25"/>
        <end position="127"/>
    </location>
</feature>
<keyword evidence="2 9" id="KW-0566">Pantothenate biosynthesis</keyword>
<evidence type="ECO:0000256" key="5">
    <source>
        <dbReference type="ARBA" id="ARBA00023145"/>
    </source>
</evidence>
<dbReference type="InterPro" id="IPR009010">
    <property type="entry name" value="Asp_de-COase-like_dom_sf"/>
</dbReference>
<feature type="active site" description="Schiff-base intermediate with substrate; via pyruvic acid" evidence="9 10">
    <location>
        <position position="25"/>
    </location>
</feature>
<dbReference type="GO" id="GO:0015940">
    <property type="term" value="P:pantothenate biosynthetic process"/>
    <property type="evidence" value="ECO:0007669"/>
    <property type="project" value="UniProtKB-UniRule"/>
</dbReference>
<gene>
    <name evidence="9" type="primary">panD</name>
    <name evidence="14" type="ORF">Tam10B_0352</name>
</gene>
<evidence type="ECO:0000256" key="4">
    <source>
        <dbReference type="ARBA" id="ARBA00022813"/>
    </source>
</evidence>
<dbReference type="UniPathway" id="UPA00028">
    <property type="reaction ID" value="UER00002"/>
</dbReference>
<feature type="active site" description="Proton donor" evidence="9 10">
    <location>
        <position position="58"/>
    </location>
</feature>
<evidence type="ECO:0000256" key="10">
    <source>
        <dbReference type="PIRSR" id="PIRSR006246-1"/>
    </source>
</evidence>
<dbReference type="OrthoDB" id="9803983at2"/>
<comment type="caution">
    <text evidence="14">The sequence shown here is derived from an EMBL/GenBank/DDBJ whole genome shotgun (WGS) entry which is preliminary data.</text>
</comment>
<comment type="subcellular location">
    <subcellularLocation>
        <location evidence="9">Cytoplasm</location>
    </subcellularLocation>
</comment>
<evidence type="ECO:0000256" key="13">
    <source>
        <dbReference type="PIRSR" id="PIRSR006246-5"/>
    </source>
</evidence>
<accession>A0A229W0E1</accession>
<evidence type="ECO:0000313" key="14">
    <source>
        <dbReference type="EMBL" id="OXN01349.1"/>
    </source>
</evidence>
<comment type="pathway">
    <text evidence="9">Cofactor biosynthesis; (R)-pantothenate biosynthesis; beta-alanine from L-aspartate: step 1/1.</text>
</comment>
<dbReference type="PANTHER" id="PTHR21012">
    <property type="entry name" value="ASPARTATE 1-DECARBOXYLASE"/>
    <property type="match status" value="1"/>
</dbReference>
<keyword evidence="3 9" id="KW-0210">Decarboxylase</keyword>